<comment type="caution">
    <text evidence="1">The sequence shown here is derived from an EMBL/GenBank/DDBJ whole genome shotgun (WGS) entry which is preliminary data.</text>
</comment>
<dbReference type="RefSeq" id="WP_006001129.1">
    <property type="nucleotide sequence ID" value="NZ_AAEW02000012.1"/>
</dbReference>
<accession>Q1JYJ3</accession>
<dbReference type="AlphaFoldDB" id="Q1JYJ3"/>
<gene>
    <name evidence="1" type="ORF">Dace_1182</name>
</gene>
<name>Q1JYJ3_DESA6</name>
<evidence type="ECO:0000313" key="1">
    <source>
        <dbReference type="EMBL" id="EAT15213.1"/>
    </source>
</evidence>
<organism evidence="1 2">
    <name type="scientific">Desulfuromonas acetoxidans (strain DSM 684 / 11070)</name>
    <dbReference type="NCBI Taxonomy" id="281689"/>
    <lineage>
        <taxon>Bacteria</taxon>
        <taxon>Pseudomonadati</taxon>
        <taxon>Thermodesulfobacteriota</taxon>
        <taxon>Desulfuromonadia</taxon>
        <taxon>Desulfuromonadales</taxon>
        <taxon>Desulfuromonadaceae</taxon>
        <taxon>Desulfuromonas</taxon>
    </lineage>
</organism>
<dbReference type="Proteomes" id="UP000005695">
    <property type="component" value="Unassembled WGS sequence"/>
</dbReference>
<protein>
    <submittedName>
        <fullName evidence="1">Uncharacterized protein</fullName>
    </submittedName>
</protein>
<sequence length="481" mass="56521">MAFFFPNEAQRPHYRQLYGRLSAVERGMVLREFIGVTYRRRFHFFRRNRYAHPQQAFKHNLNEAARRQHRRFCISRRIWRKKSITRAYLPLIFRHYILGFLVQRLRKQYGDQLAAEPGCYPDAPLVLAALEWLVAHESLVDALVAEQVDQVMEEGSRHLYLYCLRAYVVVRSWVKDDELAEAVDRTLACCSGGSVALGAELEFSNLGHRAAFEHSFGRHRQDAQFHNFIYFHQFFLGDVTWRLGGYLDHHVRLRRYLPVPWIGGFFEYNLVRMDYPRNFSMPLTRDAGFLARYIRQVMAFNLQVAPHSLHLNVECVPSDSLQVPEFGDYLCLLLLGGDLVVTEDGQVQERRFARNELIKMIQQRDHLSLFDDQRHRVSEFAFLRLKRDRSHEDWQMLILVLAGFNRVSDLERYCLEAQGELLHWAHQPKPVAQESIQSFLVKVEAGLRADAFLSESFIGAQLDRVQHQLVEKNNWLNDLIT</sequence>
<reference evidence="1" key="1">
    <citation type="submission" date="2006-05" db="EMBL/GenBank/DDBJ databases">
        <title>Annotation of the draft genome assembly of Desulfuromonas acetoxidans DSM 684.</title>
        <authorList>
            <consortium name="US DOE Joint Genome Institute (JGI-ORNL)"/>
            <person name="Larimer F."/>
            <person name="Land M."/>
            <person name="Hauser L."/>
        </authorList>
    </citation>
    <scope>NUCLEOTIDE SEQUENCE [LARGE SCALE GENOMIC DNA]</scope>
    <source>
        <strain evidence="1">DSM 684</strain>
    </source>
</reference>
<evidence type="ECO:0000313" key="2">
    <source>
        <dbReference type="Proteomes" id="UP000005695"/>
    </source>
</evidence>
<proteinExistence type="predicted"/>
<reference evidence="1" key="2">
    <citation type="submission" date="2006-05" db="EMBL/GenBank/DDBJ databases">
        <title>Sequencing of the draft genome and assembly of Desulfuromonas acetoxidans DSM 684.</title>
        <authorList>
            <consortium name="US DOE Joint Genome Institute (JGI-PGF)"/>
            <person name="Copeland A."/>
            <person name="Lucas S."/>
            <person name="Lapidus A."/>
            <person name="Barry K."/>
            <person name="Detter J.C."/>
            <person name="Glavina del Rio T."/>
            <person name="Hammon N."/>
            <person name="Israni S."/>
            <person name="Dalin E."/>
            <person name="Tice H."/>
            <person name="Bruce D."/>
            <person name="Pitluck S."/>
            <person name="Richardson P."/>
        </authorList>
    </citation>
    <scope>NUCLEOTIDE SEQUENCE [LARGE SCALE GENOMIC DNA]</scope>
    <source>
        <strain evidence="1">DSM 684</strain>
    </source>
</reference>
<keyword evidence="2" id="KW-1185">Reference proteome</keyword>
<dbReference type="EMBL" id="AAEW02000012">
    <property type="protein sequence ID" value="EAT15213.1"/>
    <property type="molecule type" value="Genomic_DNA"/>
</dbReference>
<dbReference type="OrthoDB" id="9780327at2"/>